<organism evidence="2">
    <name type="scientific">Brassica napus</name>
    <name type="common">Rape</name>
    <dbReference type="NCBI Taxonomy" id="3708"/>
    <lineage>
        <taxon>Eukaryota</taxon>
        <taxon>Viridiplantae</taxon>
        <taxon>Streptophyta</taxon>
        <taxon>Embryophyta</taxon>
        <taxon>Tracheophyta</taxon>
        <taxon>Spermatophyta</taxon>
        <taxon>Magnoliopsida</taxon>
        <taxon>eudicotyledons</taxon>
        <taxon>Gunneridae</taxon>
        <taxon>Pentapetalae</taxon>
        <taxon>rosids</taxon>
        <taxon>malvids</taxon>
        <taxon>Brassicales</taxon>
        <taxon>Brassicaceae</taxon>
        <taxon>Brassiceae</taxon>
        <taxon>Brassica</taxon>
    </lineage>
</organism>
<dbReference type="AlphaFoldDB" id="A0A817B0N5"/>
<dbReference type="EMBL" id="HG994364">
    <property type="protein sequence ID" value="CAF2334786.1"/>
    <property type="molecule type" value="Genomic_DNA"/>
</dbReference>
<gene>
    <name evidence="2" type="ORF">DARMORV10_A10P16780.1</name>
</gene>
<dbReference type="Proteomes" id="UP001295469">
    <property type="component" value="Chromosome A10"/>
</dbReference>
<proteinExistence type="predicted"/>
<sequence length="56" mass="6101">MVFFTLGAFILDRVVVVAPIRASCLRCVPVEARSSFPATTFHAMKLDDVLANTCSL</sequence>
<feature type="signal peptide" evidence="1">
    <location>
        <begin position="1"/>
        <end position="22"/>
    </location>
</feature>
<reference evidence="2" key="1">
    <citation type="submission" date="2021-01" db="EMBL/GenBank/DDBJ databases">
        <authorList>
            <consortium name="Genoscope - CEA"/>
            <person name="William W."/>
        </authorList>
    </citation>
    <scope>NUCLEOTIDE SEQUENCE</scope>
</reference>
<evidence type="ECO:0000256" key="1">
    <source>
        <dbReference type="SAM" id="SignalP"/>
    </source>
</evidence>
<feature type="chain" id="PRO_5032702046" evidence="1">
    <location>
        <begin position="23"/>
        <end position="56"/>
    </location>
</feature>
<protein>
    <submittedName>
        <fullName evidence="2">(rape) hypothetical protein</fullName>
    </submittedName>
</protein>
<name>A0A817B0N5_BRANA</name>
<accession>A0A817B0N5</accession>
<keyword evidence="1" id="KW-0732">Signal</keyword>
<evidence type="ECO:0000313" key="2">
    <source>
        <dbReference type="EMBL" id="CAF2334786.1"/>
    </source>
</evidence>